<keyword evidence="5" id="KW-0238">DNA-binding</keyword>
<evidence type="ECO:0000256" key="2">
    <source>
        <dbReference type="ARBA" id="ARBA00022782"/>
    </source>
</evidence>
<evidence type="ECO:0000256" key="3">
    <source>
        <dbReference type="ARBA" id="ARBA00022902"/>
    </source>
</evidence>
<dbReference type="GO" id="GO:0007423">
    <property type="term" value="P:sensory organ development"/>
    <property type="evidence" value="ECO:0007669"/>
    <property type="project" value="TreeGrafter"/>
</dbReference>
<evidence type="ECO:0000256" key="4">
    <source>
        <dbReference type="ARBA" id="ARBA00023015"/>
    </source>
</evidence>
<evidence type="ECO:0000256" key="7">
    <source>
        <dbReference type="ARBA" id="ARBA00023242"/>
    </source>
</evidence>
<dbReference type="GO" id="GO:0061564">
    <property type="term" value="P:axon development"/>
    <property type="evidence" value="ECO:0007669"/>
    <property type="project" value="TreeGrafter"/>
</dbReference>
<evidence type="ECO:0000313" key="11">
    <source>
        <dbReference type="Proteomes" id="UP000597762"/>
    </source>
</evidence>
<feature type="domain" description="BHLH" evidence="9">
    <location>
        <begin position="1"/>
        <end position="40"/>
    </location>
</feature>
<evidence type="ECO:0000259" key="9">
    <source>
        <dbReference type="PROSITE" id="PS50888"/>
    </source>
</evidence>
<protein>
    <submittedName>
        <fullName evidence="10">NEUROD1</fullName>
    </submittedName>
</protein>
<dbReference type="GO" id="GO:0045944">
    <property type="term" value="P:positive regulation of transcription by RNA polymerase II"/>
    <property type="evidence" value="ECO:0007669"/>
    <property type="project" value="TreeGrafter"/>
</dbReference>
<keyword evidence="6" id="KW-0804">Transcription</keyword>
<feature type="region of interest" description="Disordered" evidence="8">
    <location>
        <begin position="105"/>
        <end position="266"/>
    </location>
</feature>
<name>A0A812BP93_ACAPH</name>
<organism evidence="10 11">
    <name type="scientific">Acanthosepion pharaonis</name>
    <name type="common">Pharaoh cuttlefish</name>
    <name type="synonym">Sepia pharaonis</name>
    <dbReference type="NCBI Taxonomy" id="158019"/>
    <lineage>
        <taxon>Eukaryota</taxon>
        <taxon>Metazoa</taxon>
        <taxon>Spiralia</taxon>
        <taxon>Lophotrochozoa</taxon>
        <taxon>Mollusca</taxon>
        <taxon>Cephalopoda</taxon>
        <taxon>Coleoidea</taxon>
        <taxon>Decapodiformes</taxon>
        <taxon>Sepiida</taxon>
        <taxon>Sepiina</taxon>
        <taxon>Sepiidae</taxon>
        <taxon>Acanthosepion</taxon>
    </lineage>
</organism>
<dbReference type="InterPro" id="IPR022575">
    <property type="entry name" value="NeuroD_DUF"/>
</dbReference>
<sequence length="350" mass="38828">MHGLNAALDTLRLHVPCTSKTQKLSKIETLRLARNYICALGEILKNGIKPDCVTFAKALSKGLSQNTMNLVAGCLQLNPRTLHPESSLPKAYPYGFGSQMDFASPINQITYPPPSSFPPSALHPQQQQQQVQQQHVQPTQHHQQPHPHSHHSHQHPPHTHQQQQLHQSSPSHQQPQQQQHPSAQQAQQQHQQQSQRVSPSLMSTRMSTPIPTNRMSSTPHAPTTGMATSLPPPSAQQYTTYTTPRNPSPLNAENREASLPTGSMTPNMMTSSAPFLRYSSSTAEGGGYMGPEVGMGRAYNEQQSQLESCSQRVCSPYILLEDLPDFHSEPIMEHNMNMMNGVTVLFDVTR</sequence>
<dbReference type="GO" id="GO:0070888">
    <property type="term" value="F:E-box binding"/>
    <property type="evidence" value="ECO:0007669"/>
    <property type="project" value="TreeGrafter"/>
</dbReference>
<dbReference type="Gene3D" id="4.10.280.10">
    <property type="entry name" value="Helix-loop-helix DNA-binding domain"/>
    <property type="match status" value="1"/>
</dbReference>
<reference evidence="10" key="1">
    <citation type="submission" date="2021-01" db="EMBL/GenBank/DDBJ databases">
        <authorList>
            <person name="Li R."/>
            <person name="Bekaert M."/>
        </authorList>
    </citation>
    <scope>NUCLEOTIDE SEQUENCE</scope>
    <source>
        <strain evidence="10">Farmed</strain>
    </source>
</reference>
<dbReference type="PANTHER" id="PTHR19290">
    <property type="entry name" value="BASIC HELIX-LOOP-HELIX PROTEIN NEUROGENIN-RELATED"/>
    <property type="match status" value="1"/>
</dbReference>
<proteinExistence type="predicted"/>
<keyword evidence="3" id="KW-0524">Neurogenesis</keyword>
<dbReference type="CDD" id="cd11427">
    <property type="entry name" value="bHLH_TS_NeuroD"/>
    <property type="match status" value="1"/>
</dbReference>
<keyword evidence="1" id="KW-0217">Developmental protein</keyword>
<dbReference type="EMBL" id="CAHIKZ030000836">
    <property type="protein sequence ID" value="CAE1240988.1"/>
    <property type="molecule type" value="Genomic_DNA"/>
</dbReference>
<feature type="compositionally biased region" description="Low complexity" evidence="8">
    <location>
        <begin position="159"/>
        <end position="195"/>
    </location>
</feature>
<dbReference type="SMART" id="SM00353">
    <property type="entry name" value="HLH"/>
    <property type="match status" value="1"/>
</dbReference>
<dbReference type="PANTHER" id="PTHR19290:SF134">
    <property type="entry name" value="NEUROGENIC DIFFERENTIATION FACTOR 1"/>
    <property type="match status" value="1"/>
</dbReference>
<keyword evidence="2" id="KW-0221">Differentiation</keyword>
<dbReference type="Pfam" id="PF00010">
    <property type="entry name" value="HLH"/>
    <property type="match status" value="1"/>
</dbReference>
<dbReference type="PROSITE" id="PS50888">
    <property type="entry name" value="BHLH"/>
    <property type="match status" value="1"/>
</dbReference>
<comment type="caution">
    <text evidence="10">The sequence shown here is derived from an EMBL/GenBank/DDBJ whole genome shotgun (WGS) entry which is preliminary data.</text>
</comment>
<keyword evidence="4" id="KW-0805">Transcription regulation</keyword>
<feature type="compositionally biased region" description="Basic residues" evidence="8">
    <location>
        <begin position="143"/>
        <end position="158"/>
    </location>
</feature>
<dbReference type="InterPro" id="IPR036638">
    <property type="entry name" value="HLH_DNA-bd_sf"/>
</dbReference>
<evidence type="ECO:0000313" key="10">
    <source>
        <dbReference type="EMBL" id="CAE1240988.1"/>
    </source>
</evidence>
<dbReference type="GO" id="GO:0005634">
    <property type="term" value="C:nucleus"/>
    <property type="evidence" value="ECO:0007669"/>
    <property type="project" value="TreeGrafter"/>
</dbReference>
<keyword evidence="7" id="KW-0539">Nucleus</keyword>
<gene>
    <name evidence="10" type="ORF">SPHA_22596</name>
</gene>
<dbReference type="InterPro" id="IPR050359">
    <property type="entry name" value="bHLH_transcription_factors"/>
</dbReference>
<dbReference type="GO" id="GO:0000981">
    <property type="term" value="F:DNA-binding transcription factor activity, RNA polymerase II-specific"/>
    <property type="evidence" value="ECO:0007669"/>
    <property type="project" value="TreeGrafter"/>
</dbReference>
<dbReference type="GO" id="GO:0046983">
    <property type="term" value="F:protein dimerization activity"/>
    <property type="evidence" value="ECO:0007669"/>
    <property type="project" value="InterPro"/>
</dbReference>
<evidence type="ECO:0000256" key="8">
    <source>
        <dbReference type="SAM" id="MobiDB-lite"/>
    </source>
</evidence>
<dbReference type="SUPFAM" id="SSF47459">
    <property type="entry name" value="HLH, helix-loop-helix DNA-binding domain"/>
    <property type="match status" value="1"/>
</dbReference>
<evidence type="ECO:0000256" key="1">
    <source>
        <dbReference type="ARBA" id="ARBA00022473"/>
    </source>
</evidence>
<dbReference type="AlphaFoldDB" id="A0A812BP93"/>
<feature type="compositionally biased region" description="Polar residues" evidence="8">
    <location>
        <begin position="196"/>
        <end position="227"/>
    </location>
</feature>
<dbReference type="OrthoDB" id="10039134at2759"/>
<accession>A0A812BP93</accession>
<feature type="compositionally biased region" description="Low complexity" evidence="8">
    <location>
        <begin position="118"/>
        <end position="142"/>
    </location>
</feature>
<evidence type="ECO:0000256" key="6">
    <source>
        <dbReference type="ARBA" id="ARBA00023163"/>
    </source>
</evidence>
<feature type="compositionally biased region" description="Polar residues" evidence="8">
    <location>
        <begin position="235"/>
        <end position="251"/>
    </location>
</feature>
<dbReference type="Pfam" id="PF12533">
    <property type="entry name" value="Neuro_bHLH"/>
    <property type="match status" value="1"/>
</dbReference>
<dbReference type="InterPro" id="IPR011598">
    <property type="entry name" value="bHLH_dom"/>
</dbReference>
<dbReference type="Proteomes" id="UP000597762">
    <property type="component" value="Unassembled WGS sequence"/>
</dbReference>
<evidence type="ECO:0000256" key="5">
    <source>
        <dbReference type="ARBA" id="ARBA00023125"/>
    </source>
</evidence>
<keyword evidence="11" id="KW-1185">Reference proteome</keyword>